<protein>
    <recommendedName>
        <fullName evidence="3">F-box domain-containing protein</fullName>
    </recommendedName>
</protein>
<name>A0A0W0FN88_MONRR</name>
<evidence type="ECO:0000313" key="2">
    <source>
        <dbReference type="Proteomes" id="UP000054988"/>
    </source>
</evidence>
<proteinExistence type="predicted"/>
<sequence length="921" mass="104784">MARSLEVRACFLVRSLEFHATSTSTEKQYLVTMESSQFDLTGSPFASHFGTNFAPSPHQIVDIRQLLLEPEKKLRLLEEEIAWLLAQRDSLKSFIDNHRSLLSPIRRAPVDVLREIFVECLPKDHIPVRNLKEAPLLLTGICRSWREVAISTPGLWNRIHIALPYPRMPPVTPDFRSLMKLREAGLQLWLGRSGSMPLTLSIHTLMPSETVGVSDARWWSDEEQAEAELRQCYMDFLEKILPYVSRWRELFLNVPSGILKILEDLELKNLNLVEEIRFINKSEESPHGSGHPLDIIFRRSPSLRVLHLEEYAQDFESSIRWDNLTEVKLGLSSAGIGPTEALRILSLSRLSLRRCTLYIQLRANFASDASPIIVMHQLHTLNLSFDSLPAPELSQRFFDAFVAPGLKDFSVVYHGYIIGSSSKNELNMLAFHTFIERSGCAISRLTMDLLSQVAAIALIKLLDLMPSLAELRVGYGIKVLPTISFFDALNSPTNSLCPHLKVFIYEDCNPFHADSLMAFAEARSRTRRLKRMVITFAGSLPDEDMVQGKLQLLRERGMFVQWLSPRERHNQLYDNPMEVDGGSFTSVQRCQHIIHVHGNLLRSEEKESTIWDNYKRIPTGNIIINKIVSNTEARRYDDTNLSRIDARRIISSWLRCLQGISSTSLGSSTVASFFEELASGMNKLCNLRDPNVAQLFGYNDNQCGLLALIFYDALIPVTNVLRQNKLSSILYAYFEIQLEYMVASIPPNREIELSELWVDPRTGACRGGPYVPIPCDHDRWAMNGFGLSKMGIENISPLSIQTLSDNNAVLDYLTKTIPTRKIVLGIGRSNKRTPQWLADEEAVYMLRSFANSIYNRCNGDIIARWGAGVKKGLYYRFWHWRVVGMSDVTMDSQVMTDDGSVRQVPQQYVRRRLRTDLAAGL</sequence>
<comment type="caution">
    <text evidence="1">The sequence shown here is derived from an EMBL/GenBank/DDBJ whole genome shotgun (WGS) entry which is preliminary data.</text>
</comment>
<evidence type="ECO:0000313" key="1">
    <source>
        <dbReference type="EMBL" id="KTB37787.1"/>
    </source>
</evidence>
<dbReference type="SUPFAM" id="SSF52047">
    <property type="entry name" value="RNI-like"/>
    <property type="match status" value="1"/>
</dbReference>
<gene>
    <name evidence="1" type="ORF">WG66_9648</name>
</gene>
<dbReference type="Gene3D" id="3.80.10.10">
    <property type="entry name" value="Ribonuclease Inhibitor"/>
    <property type="match status" value="1"/>
</dbReference>
<dbReference type="Proteomes" id="UP000054988">
    <property type="component" value="Unassembled WGS sequence"/>
</dbReference>
<dbReference type="AlphaFoldDB" id="A0A0W0FN88"/>
<reference evidence="1 2" key="1">
    <citation type="submission" date="2015-12" db="EMBL/GenBank/DDBJ databases">
        <title>Draft genome sequence of Moniliophthora roreri, the causal agent of frosty pod rot of cacao.</title>
        <authorList>
            <person name="Aime M.C."/>
            <person name="Diaz-Valderrama J.R."/>
            <person name="Kijpornyongpan T."/>
            <person name="Phillips-Mora W."/>
        </authorList>
    </citation>
    <scope>NUCLEOTIDE SEQUENCE [LARGE SCALE GENOMIC DNA]</scope>
    <source>
        <strain evidence="1 2">MCA 2952</strain>
    </source>
</reference>
<dbReference type="eggNOG" id="ENOG502SVC6">
    <property type="taxonomic scope" value="Eukaryota"/>
</dbReference>
<evidence type="ECO:0008006" key="3">
    <source>
        <dbReference type="Google" id="ProtNLM"/>
    </source>
</evidence>
<dbReference type="InterPro" id="IPR032675">
    <property type="entry name" value="LRR_dom_sf"/>
</dbReference>
<dbReference type="EMBL" id="LATX01001819">
    <property type="protein sequence ID" value="KTB37787.1"/>
    <property type="molecule type" value="Genomic_DNA"/>
</dbReference>
<organism evidence="1 2">
    <name type="scientific">Moniliophthora roreri</name>
    <name type="common">Frosty pod rot fungus</name>
    <name type="synonym">Monilia roreri</name>
    <dbReference type="NCBI Taxonomy" id="221103"/>
    <lineage>
        <taxon>Eukaryota</taxon>
        <taxon>Fungi</taxon>
        <taxon>Dikarya</taxon>
        <taxon>Basidiomycota</taxon>
        <taxon>Agaricomycotina</taxon>
        <taxon>Agaricomycetes</taxon>
        <taxon>Agaricomycetidae</taxon>
        <taxon>Agaricales</taxon>
        <taxon>Marasmiineae</taxon>
        <taxon>Marasmiaceae</taxon>
        <taxon>Moniliophthora</taxon>
    </lineage>
</organism>
<accession>A0A0W0FN88</accession>